<dbReference type="AlphaFoldDB" id="A0A430QNS7"/>
<dbReference type="InterPro" id="IPR008862">
    <property type="entry name" value="Tcp11"/>
</dbReference>
<evidence type="ECO:0000313" key="2">
    <source>
        <dbReference type="EMBL" id="RTG89341.1"/>
    </source>
</evidence>
<dbReference type="PANTHER" id="PTHR12832">
    <property type="entry name" value="TESTIS-SPECIFIC PROTEIN PBS13 T-COMPLEX 11"/>
    <property type="match status" value="1"/>
</dbReference>
<dbReference type="GO" id="GO:0007165">
    <property type="term" value="P:signal transduction"/>
    <property type="evidence" value="ECO:0007669"/>
    <property type="project" value="TreeGrafter"/>
</dbReference>
<evidence type="ECO:0000256" key="1">
    <source>
        <dbReference type="ARBA" id="ARBA00010954"/>
    </source>
</evidence>
<name>A0A430QNS7_SCHBO</name>
<organism evidence="2 3">
    <name type="scientific">Schistosoma bovis</name>
    <name type="common">Blood fluke</name>
    <dbReference type="NCBI Taxonomy" id="6184"/>
    <lineage>
        <taxon>Eukaryota</taxon>
        <taxon>Metazoa</taxon>
        <taxon>Spiralia</taxon>
        <taxon>Lophotrochozoa</taxon>
        <taxon>Platyhelminthes</taxon>
        <taxon>Trematoda</taxon>
        <taxon>Digenea</taxon>
        <taxon>Strigeidida</taxon>
        <taxon>Schistosomatoidea</taxon>
        <taxon>Schistosomatidae</taxon>
        <taxon>Schistosoma</taxon>
    </lineage>
</organism>
<dbReference type="STRING" id="6184.A0A430QNS7"/>
<protein>
    <submittedName>
        <fullName evidence="2">Uncharacterized protein</fullName>
    </submittedName>
</protein>
<reference evidence="2 3" key="1">
    <citation type="journal article" date="2019" name="PLoS Pathog.">
        <title>Genome sequence of the bovine parasite Schistosoma bovis Tanzania.</title>
        <authorList>
            <person name="Oey H."/>
            <person name="Zakrzewski M."/>
            <person name="Gobert G."/>
            <person name="Gravermann K."/>
            <person name="Stoye J."/>
            <person name="Jones M."/>
            <person name="Mcmanus D."/>
            <person name="Krause L."/>
        </authorList>
    </citation>
    <scope>NUCLEOTIDE SEQUENCE [LARGE SCALE GENOMIC DNA]</scope>
    <source>
        <strain evidence="2 3">TAN1997</strain>
    </source>
</reference>
<dbReference type="Proteomes" id="UP000290809">
    <property type="component" value="Unassembled WGS sequence"/>
</dbReference>
<keyword evidence="3" id="KW-1185">Reference proteome</keyword>
<proteinExistence type="inferred from homology"/>
<dbReference type="EMBL" id="QMKO01001510">
    <property type="protein sequence ID" value="RTG89341.1"/>
    <property type="molecule type" value="Genomic_DNA"/>
</dbReference>
<comment type="caution">
    <text evidence="2">The sequence shown here is derived from an EMBL/GenBank/DDBJ whole genome shotgun (WGS) entry which is preliminary data.</text>
</comment>
<sequence>MDIAKSQLEETGYLSLEIYKNEVINLMKQFCAPIRDQEVEDLRKIDDPIDAFNLITRPFLSPFPISSFFLFYLELGIDGLAHTRDWIKQAHDNLLHVSHQPINHECPNASSNNSTNNKNTPVDLKNTSDSCSTTSNDTIPLTPNNILREAYLKLLTWPRDRDWPETMLMDQYRLIDLGNQLTIIVNLTSLVLVVCNYIASNVSTFTTTGLSSLTATKPILSIPLETSLPHDAMIQLKKSICQDVAPILHGISLNYCVKFLAELGIDGLAHTRDWIKQAHDNLLHVSHQPINHECPNASSNNSTNNKNTPVDLKNTSDSCSTTSNDTIPLTPNNILREAYLKLLTWPRDRDWPETMLMDQYRLIDLGNQLTIIVNLTSLVLVVCNYIASNVSTFTTTGLSSLTATKPILSIPLETSLPHDAMIQLKKSICQDVAPILHGISLNYKPDQLVDDIIEQVILTIELWYNRCIQSCNLVTSSSSSSSNLSTLTDHKSLCTTASMTDYGRNELSLQLTSVIISEHPVYKLMYKRAMDFLRSALSSYPPEPLPLPPGFSVLLDLDQDKLSSSTNENGTTVNSVGYLRKPPLNIPTTMMSGGSSTSTGLLFHSSPSSPHKESINSSKTSKFEILSLSDLASRLLPLLAHNRHVFGSYYAEIIQPLLMPEIQKLSNTNNEK</sequence>
<gene>
    <name evidence="2" type="ORF">DC041_0007581</name>
</gene>
<dbReference type="PANTHER" id="PTHR12832:SF11">
    <property type="entry name" value="LD23868P"/>
    <property type="match status" value="1"/>
</dbReference>
<evidence type="ECO:0000313" key="3">
    <source>
        <dbReference type="Proteomes" id="UP000290809"/>
    </source>
</evidence>
<comment type="similarity">
    <text evidence="1">Belongs to the TCP11 family.</text>
</comment>
<accession>A0A430QNS7</accession>
<dbReference type="Pfam" id="PF05794">
    <property type="entry name" value="Tcp11"/>
    <property type="match status" value="3"/>
</dbReference>